<evidence type="ECO:0000313" key="2">
    <source>
        <dbReference type="Proteomes" id="UP000275846"/>
    </source>
</evidence>
<dbReference type="AlphaFoldDB" id="A0A183SNK0"/>
<accession>A0A183SNK0</accession>
<reference evidence="3" key="1">
    <citation type="submission" date="2016-06" db="UniProtKB">
        <authorList>
            <consortium name="WormBaseParasite"/>
        </authorList>
    </citation>
    <scope>IDENTIFICATION</scope>
</reference>
<organism evidence="3">
    <name type="scientific">Schistocephalus solidus</name>
    <name type="common">Tapeworm</name>
    <dbReference type="NCBI Taxonomy" id="70667"/>
    <lineage>
        <taxon>Eukaryota</taxon>
        <taxon>Metazoa</taxon>
        <taxon>Spiralia</taxon>
        <taxon>Lophotrochozoa</taxon>
        <taxon>Platyhelminthes</taxon>
        <taxon>Cestoda</taxon>
        <taxon>Eucestoda</taxon>
        <taxon>Diphyllobothriidea</taxon>
        <taxon>Diphyllobothriidae</taxon>
        <taxon>Schistocephalus</taxon>
    </lineage>
</organism>
<evidence type="ECO:0000313" key="3">
    <source>
        <dbReference type="WBParaSite" id="SSLN_0000598501-mRNA-1"/>
    </source>
</evidence>
<name>A0A183SNK0_SCHSO</name>
<reference evidence="1 2" key="2">
    <citation type="submission" date="2018-11" db="EMBL/GenBank/DDBJ databases">
        <authorList>
            <consortium name="Pathogen Informatics"/>
        </authorList>
    </citation>
    <scope>NUCLEOTIDE SEQUENCE [LARGE SCALE GENOMIC DNA]</scope>
    <source>
        <strain evidence="1 2">NST_G2</strain>
    </source>
</reference>
<proteinExistence type="predicted"/>
<protein>
    <submittedName>
        <fullName evidence="1 3">Uncharacterized protein</fullName>
    </submittedName>
</protein>
<sequence length="210" mass="23196">MFDEYDLRMNRRKVYLEAVDEGARLAAIMDRLENEVGTLAMADNLNASLTPVANFECLRREFGCSSMSWDAHAAHKDRRHHAGETSLDFLRHCFLARIKVSLYIVRHEEGIHATYPLVQESAPSAFGIRQAAATIQGTSDDVVYMGQHQSHDIGTQTAQWQGALLNPLLLAAALHSPPLLGIALHSLLNVGTGCNNSVVRPALRLPQVFI</sequence>
<dbReference type="Proteomes" id="UP000275846">
    <property type="component" value="Unassembled WGS sequence"/>
</dbReference>
<evidence type="ECO:0000313" key="1">
    <source>
        <dbReference type="EMBL" id="VDL92183.1"/>
    </source>
</evidence>
<dbReference type="EMBL" id="UYSU01033408">
    <property type="protein sequence ID" value="VDL92183.1"/>
    <property type="molecule type" value="Genomic_DNA"/>
</dbReference>
<keyword evidence="2" id="KW-1185">Reference proteome</keyword>
<dbReference type="WBParaSite" id="SSLN_0000598501-mRNA-1">
    <property type="protein sequence ID" value="SSLN_0000598501-mRNA-1"/>
    <property type="gene ID" value="SSLN_0000598501"/>
</dbReference>
<gene>
    <name evidence="1" type="ORF">SSLN_LOCUS5798</name>
</gene>